<dbReference type="EMBL" id="VEPZ02001545">
    <property type="protein sequence ID" value="KAE8668532.1"/>
    <property type="molecule type" value="Genomic_DNA"/>
</dbReference>
<keyword evidence="3" id="KW-1185">Reference proteome</keyword>
<feature type="transmembrane region" description="Helical" evidence="1">
    <location>
        <begin position="47"/>
        <end position="66"/>
    </location>
</feature>
<dbReference type="Proteomes" id="UP000436088">
    <property type="component" value="Unassembled WGS sequence"/>
</dbReference>
<evidence type="ECO:0008006" key="4">
    <source>
        <dbReference type="Google" id="ProtNLM"/>
    </source>
</evidence>
<feature type="transmembrane region" description="Helical" evidence="1">
    <location>
        <begin position="78"/>
        <end position="98"/>
    </location>
</feature>
<sequence length="180" mass="20617">MSLKYCILTIQERCRCGLSQSSICPLCSANEESILHMMRDCPSMKGSWLKVIPSALTRSFFMAPLFDWVMDNLTNKDNFLGMVIPWAIFFLTFIWQIWKRRNCFVFNDSSHGIDDTLHHSISWSTHIEACRQPTTPPRARQPTLTMWQPSIHVQHCLNIDASVDVLSGLGSVVGVLRTRE</sequence>
<comment type="caution">
    <text evidence="2">The sequence shown here is derived from an EMBL/GenBank/DDBJ whole genome shotgun (WGS) entry which is preliminary data.</text>
</comment>
<evidence type="ECO:0000313" key="2">
    <source>
        <dbReference type="EMBL" id="KAE8668532.1"/>
    </source>
</evidence>
<evidence type="ECO:0000256" key="1">
    <source>
        <dbReference type="SAM" id="Phobius"/>
    </source>
</evidence>
<keyword evidence="1" id="KW-0812">Transmembrane</keyword>
<keyword evidence="1" id="KW-0472">Membrane</keyword>
<dbReference type="AlphaFoldDB" id="A0A6A2X1G2"/>
<name>A0A6A2X1G2_HIBSY</name>
<protein>
    <recommendedName>
        <fullName evidence="4">Reverse transcriptase zinc-binding domain-containing protein</fullName>
    </recommendedName>
</protein>
<reference evidence="2" key="1">
    <citation type="submission" date="2019-09" db="EMBL/GenBank/DDBJ databases">
        <title>Draft genome information of white flower Hibiscus syriacus.</title>
        <authorList>
            <person name="Kim Y.-M."/>
        </authorList>
    </citation>
    <scope>NUCLEOTIDE SEQUENCE [LARGE SCALE GENOMIC DNA]</scope>
    <source>
        <strain evidence="2">YM2019G1</strain>
    </source>
</reference>
<organism evidence="2 3">
    <name type="scientific">Hibiscus syriacus</name>
    <name type="common">Rose of Sharon</name>
    <dbReference type="NCBI Taxonomy" id="106335"/>
    <lineage>
        <taxon>Eukaryota</taxon>
        <taxon>Viridiplantae</taxon>
        <taxon>Streptophyta</taxon>
        <taxon>Embryophyta</taxon>
        <taxon>Tracheophyta</taxon>
        <taxon>Spermatophyta</taxon>
        <taxon>Magnoliopsida</taxon>
        <taxon>eudicotyledons</taxon>
        <taxon>Gunneridae</taxon>
        <taxon>Pentapetalae</taxon>
        <taxon>rosids</taxon>
        <taxon>malvids</taxon>
        <taxon>Malvales</taxon>
        <taxon>Malvaceae</taxon>
        <taxon>Malvoideae</taxon>
        <taxon>Hibiscus</taxon>
    </lineage>
</organism>
<evidence type="ECO:0000313" key="3">
    <source>
        <dbReference type="Proteomes" id="UP000436088"/>
    </source>
</evidence>
<accession>A0A6A2X1G2</accession>
<keyword evidence="1" id="KW-1133">Transmembrane helix</keyword>
<proteinExistence type="predicted"/>
<gene>
    <name evidence="2" type="ORF">F3Y22_tig00112293pilonHSYRG00078</name>
</gene>